<reference evidence="1 2" key="1">
    <citation type="submission" date="2014-07" db="EMBL/GenBank/DDBJ databases">
        <title>Genome Sequencing of Dermacoccus nishinomiyaensis.</title>
        <authorList>
            <person name="Hong K.W."/>
            <person name="Chan K.G."/>
        </authorList>
    </citation>
    <scope>NUCLEOTIDE SEQUENCE [LARGE SCALE GENOMIC DNA]</scope>
    <source>
        <strain evidence="1 2">M25</strain>
    </source>
</reference>
<evidence type="ECO:0000313" key="1">
    <source>
        <dbReference type="EMBL" id="AIF41039.1"/>
    </source>
</evidence>
<dbReference type="EMBL" id="CP008889">
    <property type="protein sequence ID" value="AIF41039.1"/>
    <property type="molecule type" value="Genomic_DNA"/>
</dbReference>
<gene>
    <name evidence="1" type="ORF">HX89_08880</name>
</gene>
<name>A0A075JGM1_9MICO</name>
<organism evidence="1 2">
    <name type="scientific">Dermacoccus nishinomiyaensis</name>
    <dbReference type="NCBI Taxonomy" id="1274"/>
    <lineage>
        <taxon>Bacteria</taxon>
        <taxon>Bacillati</taxon>
        <taxon>Actinomycetota</taxon>
        <taxon>Actinomycetes</taxon>
        <taxon>Micrococcales</taxon>
        <taxon>Dermacoccaceae</taxon>
        <taxon>Dermacoccus</taxon>
    </lineage>
</organism>
<keyword evidence="2" id="KW-1185">Reference proteome</keyword>
<accession>A0A075JGM1</accession>
<dbReference type="HOGENOM" id="CLU_2117023_0_0_11"/>
<protein>
    <submittedName>
        <fullName evidence="1">Uncharacterized protein</fullName>
    </submittedName>
</protein>
<sequence length="114" mass="12638">MDAGIRLIEARQPAKPASWLRAVHSNGDLEDLIAKEMKPDTRRIPGRDYWDNGGTFFDKPSPSRTTPSVEHIICAGVLDDGSTCAQPIHPNRRDRPCIVCGQINRPTFKDVNAS</sequence>
<dbReference type="KEGG" id="dni:HX89_08880"/>
<evidence type="ECO:0000313" key="2">
    <source>
        <dbReference type="Proteomes" id="UP000027986"/>
    </source>
</evidence>
<proteinExistence type="predicted"/>
<dbReference type="AlphaFoldDB" id="A0A075JGM1"/>
<dbReference type="Proteomes" id="UP000027986">
    <property type="component" value="Chromosome"/>
</dbReference>